<dbReference type="InterPro" id="IPR051319">
    <property type="entry name" value="Oligoribo/pAp-PDE_c-di-AMP_PDE"/>
</dbReference>
<feature type="domain" description="DDH" evidence="1">
    <location>
        <begin position="18"/>
        <end position="168"/>
    </location>
</feature>
<dbReference type="RefSeq" id="WP_013598691.1">
    <property type="nucleotide sequence ID" value="NC_015144.1"/>
</dbReference>
<gene>
    <name evidence="3" type="ordered locus">Weevi_1602</name>
</gene>
<dbReference type="Gene3D" id="3.10.310.30">
    <property type="match status" value="1"/>
</dbReference>
<dbReference type="Pfam" id="PF02272">
    <property type="entry name" value="DHHA1"/>
    <property type="match status" value="1"/>
</dbReference>
<accession>F0NZF5</accession>
<dbReference type="InterPro" id="IPR003156">
    <property type="entry name" value="DHHA1_dom"/>
</dbReference>
<dbReference type="eggNOG" id="COG0618">
    <property type="taxonomic scope" value="Bacteria"/>
</dbReference>
<dbReference type="InterPro" id="IPR038763">
    <property type="entry name" value="DHH_sf"/>
</dbReference>
<dbReference type="GO" id="GO:0003676">
    <property type="term" value="F:nucleic acid binding"/>
    <property type="evidence" value="ECO:0007669"/>
    <property type="project" value="InterPro"/>
</dbReference>
<dbReference type="CDD" id="cd00636">
    <property type="entry name" value="TroA-like"/>
    <property type="match status" value="1"/>
</dbReference>
<evidence type="ECO:0000259" key="1">
    <source>
        <dbReference type="Pfam" id="PF01368"/>
    </source>
</evidence>
<feature type="domain" description="DHHA1" evidence="2">
    <location>
        <begin position="245"/>
        <end position="331"/>
    </location>
</feature>
<reference evidence="4" key="2">
    <citation type="journal article" date="2011" name="Stand. Genomic Sci.">
        <title>Complete genome sequence of Weeksella virosa type strain (9751T).</title>
        <authorList>
            <person name="Lang E."/>
            <person name="Teshima H."/>
            <person name="Lucas S."/>
            <person name="Lapidus A."/>
            <person name="Hammon N."/>
            <person name="Deshpande S."/>
            <person name="Nolan M."/>
            <person name="Cheng J."/>
            <person name="Pitluck S."/>
            <person name="Liolios K."/>
            <person name="Pagani I."/>
            <person name="Mikhailova N."/>
            <person name="Ivanova N."/>
            <person name="Mavromatis K."/>
            <person name="Pati A."/>
            <person name="Tapia R."/>
            <person name="Han C."/>
            <person name="Goodwin L."/>
            <person name="Chen A."/>
            <person name="Palaniappan K."/>
            <person name="Land M."/>
            <person name="Hauser L."/>
            <person name="Chang Y."/>
            <person name="Jeffries C."/>
            <person name="Brambilla E."/>
            <person name="Kopitz M."/>
            <person name="Rohde M."/>
            <person name="Goker M."/>
            <person name="Tindall B."/>
            <person name="Detter J."/>
            <person name="Woyke T."/>
            <person name="Bristow J."/>
            <person name="Eisen J."/>
            <person name="Markowitz V."/>
            <person name="Hugenholtz P."/>
            <person name="Klenk H."/>
            <person name="Kyrpides N."/>
        </authorList>
    </citation>
    <scope>NUCLEOTIDE SEQUENCE [LARGE SCALE GENOMIC DNA]</scope>
    <source>
        <strain evidence="4">ATCC 43766 / DSM 16922 / JCM 21250 / NBRC 16016 / NCTC 11634 / CL345/78</strain>
    </source>
</reference>
<dbReference type="AlphaFoldDB" id="F0NZF5"/>
<reference evidence="3 4" key="1">
    <citation type="journal article" date="2011" name="Stand. Genomic Sci.">
        <title>Complete genome sequence of Weeksella virosa type strain (9751).</title>
        <authorList>
            <person name="Lang E."/>
            <person name="Teshima H."/>
            <person name="Lucas S."/>
            <person name="Lapidus A."/>
            <person name="Hammon N."/>
            <person name="Deshpande S."/>
            <person name="Nolan M."/>
            <person name="Cheng J.F."/>
            <person name="Pitluck S."/>
            <person name="Liolios K."/>
            <person name="Pagani I."/>
            <person name="Mikhailova N."/>
            <person name="Ivanova N."/>
            <person name="Mavromatis K."/>
            <person name="Pati A."/>
            <person name="Tapia R."/>
            <person name="Han C."/>
            <person name="Goodwin L."/>
            <person name="Chen A."/>
            <person name="Palaniappan K."/>
            <person name="Land M."/>
            <person name="Hauser L."/>
            <person name="Chang Y.J."/>
            <person name="Jeffries C.D."/>
            <person name="Brambilla E.M."/>
            <person name="Kopitz M."/>
            <person name="Rohde M."/>
            <person name="Goker M."/>
            <person name="Tindall B.J."/>
            <person name="Detter J.C."/>
            <person name="Woyke T."/>
            <person name="Bristow J."/>
            <person name="Eisen J.A."/>
            <person name="Markowitz V."/>
            <person name="Hugenholtz P."/>
            <person name="Klenk H.P."/>
            <person name="Kyrpides N.C."/>
        </authorList>
    </citation>
    <scope>NUCLEOTIDE SEQUENCE [LARGE SCALE GENOMIC DNA]</scope>
    <source>
        <strain evidence="4">ATCC 43766 / DSM 16922 / JCM 21250 / NBRC 16016 / NCTC 11634 / CL345/78</strain>
    </source>
</reference>
<dbReference type="Gene3D" id="3.90.1640.10">
    <property type="entry name" value="inorganic pyrophosphatase (n-terminal core)"/>
    <property type="match status" value="1"/>
</dbReference>
<dbReference type="OrthoDB" id="9803668at2"/>
<dbReference type="EMBL" id="CP002455">
    <property type="protein sequence ID" value="ADX68302.1"/>
    <property type="molecule type" value="Genomic_DNA"/>
</dbReference>
<dbReference type="STRING" id="865938.Weevi_1602"/>
<proteinExistence type="predicted"/>
<evidence type="ECO:0000313" key="4">
    <source>
        <dbReference type="Proteomes" id="UP000008641"/>
    </source>
</evidence>
<name>F0NZF5_WEEVC</name>
<dbReference type="KEGG" id="wvi:Weevi_1602"/>
<sequence>MQMTNFEALKNLLASPKNIVLLPHKNPDGDAIGSTLAMSQFLIKIGHQCHVVAPNDFPKFLKWLPQAKEVIIGDYNPKKAEALIANADLIFVMDFNTLERIDQLGQLVKQSNAPKVLIDHHQAPDIFDFMYSDVSMPATCQMVYNFIETMEGESLIDKDIATCIYTGIMTDTGGFRFRNTSSSTHRIVANLIDKGVEVDRVNSYVNDANSPVRLQLLAITLNQLTLLPEYRTAFMYLTRKQMLANGFQKGDTEGFVNFGLSVEDYVFSVFFIEDTHHNFIKISLRSKSNFDVNAFSRKHFSGGGHMNAAGGRSDLPMEETLERFKAILVEYQEELKAVEL</sequence>
<dbReference type="PANTHER" id="PTHR47618:SF1">
    <property type="entry name" value="BIFUNCTIONAL OLIGORIBONUCLEASE AND PAP PHOSPHATASE NRNA"/>
    <property type="match status" value="1"/>
</dbReference>
<evidence type="ECO:0000259" key="2">
    <source>
        <dbReference type="Pfam" id="PF02272"/>
    </source>
</evidence>
<evidence type="ECO:0000313" key="3">
    <source>
        <dbReference type="EMBL" id="ADX68302.1"/>
    </source>
</evidence>
<dbReference type="Pfam" id="PF01368">
    <property type="entry name" value="DHH"/>
    <property type="match status" value="1"/>
</dbReference>
<keyword evidence="4" id="KW-1185">Reference proteome</keyword>
<dbReference type="SUPFAM" id="SSF64182">
    <property type="entry name" value="DHH phosphoesterases"/>
    <property type="match status" value="1"/>
</dbReference>
<dbReference type="HOGENOM" id="CLU_039720_0_0_10"/>
<protein>
    <submittedName>
        <fullName evidence="3">Phosphoesterase RecJ domain protein</fullName>
    </submittedName>
</protein>
<dbReference type="InterPro" id="IPR001667">
    <property type="entry name" value="DDH_dom"/>
</dbReference>
<organism evidence="3 4">
    <name type="scientific">Weeksella virosa (strain ATCC 43766 / DSM 16922 / JCM 21250 / CCUG 30538 / CDC 9751 / IAM 14551 / NBRC 16016 / NCTC 11634 / CL345/78)</name>
    <dbReference type="NCBI Taxonomy" id="865938"/>
    <lineage>
        <taxon>Bacteria</taxon>
        <taxon>Pseudomonadati</taxon>
        <taxon>Bacteroidota</taxon>
        <taxon>Flavobacteriia</taxon>
        <taxon>Flavobacteriales</taxon>
        <taxon>Weeksellaceae</taxon>
        <taxon>Weeksella</taxon>
    </lineage>
</organism>
<dbReference type="Proteomes" id="UP000008641">
    <property type="component" value="Chromosome"/>
</dbReference>
<dbReference type="PANTHER" id="PTHR47618">
    <property type="entry name" value="BIFUNCTIONAL OLIGORIBONUCLEASE AND PAP PHOSPHATASE NRNA"/>
    <property type="match status" value="1"/>
</dbReference>